<dbReference type="PROSITE" id="PS01187">
    <property type="entry name" value="EGF_CA"/>
    <property type="match status" value="1"/>
</dbReference>
<dbReference type="EMBL" id="KV927996">
    <property type="protein sequence ID" value="PIO33314.1"/>
    <property type="molecule type" value="Genomic_DNA"/>
</dbReference>
<dbReference type="SUPFAM" id="SSF51126">
    <property type="entry name" value="Pectin lyase-like"/>
    <property type="match status" value="1"/>
</dbReference>
<dbReference type="PROSITE" id="PS00022">
    <property type="entry name" value="EGF_1"/>
    <property type="match status" value="1"/>
</dbReference>
<dbReference type="PROSITE" id="PS00010">
    <property type="entry name" value="ASX_HYDROXYL"/>
    <property type="match status" value="1"/>
</dbReference>
<dbReference type="InterPro" id="IPR001881">
    <property type="entry name" value="EGF-like_Ca-bd_dom"/>
</dbReference>
<feature type="domain" description="EGF-like" evidence="18">
    <location>
        <begin position="357"/>
        <end position="397"/>
    </location>
</feature>
<dbReference type="InterPro" id="IPR012334">
    <property type="entry name" value="Pectin_lyas_fold"/>
</dbReference>
<keyword evidence="9" id="KW-0106">Calcium</keyword>
<feature type="compositionally biased region" description="Basic and acidic residues" evidence="17">
    <location>
        <begin position="1"/>
        <end position="10"/>
    </location>
</feature>
<evidence type="ECO:0000256" key="2">
    <source>
        <dbReference type="ARBA" id="ARBA00004613"/>
    </source>
</evidence>
<evidence type="ECO:0000256" key="8">
    <source>
        <dbReference type="ARBA" id="ARBA00022737"/>
    </source>
</evidence>
<dbReference type="InterPro" id="IPR051505">
    <property type="entry name" value="C-type_lectin_domain"/>
</dbReference>
<reference evidence="21" key="1">
    <citation type="journal article" date="2017" name="Nat. Commun.">
        <title>The North American bullfrog draft genome provides insight into hormonal regulation of long noncoding RNA.</title>
        <authorList>
            <person name="Hammond S.A."/>
            <person name="Warren R.L."/>
            <person name="Vandervalk B.P."/>
            <person name="Kucuk E."/>
            <person name="Khan H."/>
            <person name="Gibb E.A."/>
            <person name="Pandoh P."/>
            <person name="Kirk H."/>
            <person name="Zhao Y."/>
            <person name="Jones M."/>
            <person name="Mungall A.J."/>
            <person name="Coope R."/>
            <person name="Pleasance S."/>
            <person name="Moore R.A."/>
            <person name="Holt R.A."/>
            <person name="Round J.M."/>
            <person name="Ohora S."/>
            <person name="Walle B.V."/>
            <person name="Veldhoen N."/>
            <person name="Helbing C.C."/>
            <person name="Birol I."/>
        </authorList>
    </citation>
    <scope>NUCLEOTIDE SEQUENCE [LARGE SCALE GENOMIC DNA]</scope>
</reference>
<evidence type="ECO:0000256" key="15">
    <source>
        <dbReference type="ARBA" id="ARBA00068658"/>
    </source>
</evidence>
<dbReference type="InterPro" id="IPR018097">
    <property type="entry name" value="EGF_Ca-bd_CS"/>
</dbReference>
<dbReference type="SMART" id="SM00179">
    <property type="entry name" value="EGF_CA"/>
    <property type="match status" value="1"/>
</dbReference>
<keyword evidence="5" id="KW-0812">Transmembrane</keyword>
<dbReference type="InterPro" id="IPR000152">
    <property type="entry name" value="EGF-type_Asp/Asn_hydroxyl_site"/>
</dbReference>
<evidence type="ECO:0000256" key="14">
    <source>
        <dbReference type="ARBA" id="ARBA00023180"/>
    </source>
</evidence>
<dbReference type="GO" id="GO:0005509">
    <property type="term" value="F:calcium ion binding"/>
    <property type="evidence" value="ECO:0007669"/>
    <property type="project" value="InterPro"/>
</dbReference>
<evidence type="ECO:0000256" key="12">
    <source>
        <dbReference type="ARBA" id="ARBA00023136"/>
    </source>
</evidence>
<dbReference type="OrthoDB" id="155976at2759"/>
<comment type="subcellular location">
    <subcellularLocation>
        <location evidence="1">Membrane</location>
        <topology evidence="1">Single-pass type I membrane protein</topology>
    </subcellularLocation>
    <subcellularLocation>
        <location evidence="2">Secreted</location>
    </subcellularLocation>
</comment>
<gene>
    <name evidence="20" type="ORF">AB205_0010530</name>
</gene>
<feature type="non-terminal residue" evidence="20">
    <location>
        <position position="1"/>
    </location>
</feature>
<dbReference type="CDD" id="cd00054">
    <property type="entry name" value="EGF_CA"/>
    <property type="match status" value="1"/>
</dbReference>
<dbReference type="GO" id="GO:0030246">
    <property type="term" value="F:carbohydrate binding"/>
    <property type="evidence" value="ECO:0007669"/>
    <property type="project" value="UniProtKB-KW"/>
</dbReference>
<evidence type="ECO:0000313" key="21">
    <source>
        <dbReference type="Proteomes" id="UP000228934"/>
    </source>
</evidence>
<dbReference type="PANTHER" id="PTHR14789">
    <property type="entry name" value="CHONDROLECTIN VARIANT CHODLFDELTAE"/>
    <property type="match status" value="1"/>
</dbReference>
<evidence type="ECO:0000259" key="18">
    <source>
        <dbReference type="PROSITE" id="PS50026"/>
    </source>
</evidence>
<keyword evidence="10" id="KW-1133">Transmembrane helix</keyword>
<dbReference type="Gene3D" id="2.10.25.10">
    <property type="entry name" value="Laminin"/>
    <property type="match status" value="2"/>
</dbReference>
<dbReference type="FunFam" id="2.10.25.10:FF:000394">
    <property type="entry name" value="Epidermal growth factor-like protein 8"/>
    <property type="match status" value="1"/>
</dbReference>
<feature type="domain" description="EMI" evidence="19">
    <location>
        <begin position="248"/>
        <end position="324"/>
    </location>
</feature>
<dbReference type="InterPro" id="IPR011489">
    <property type="entry name" value="EMI_domain"/>
</dbReference>
<keyword evidence="13 16" id="KW-1015">Disulfide bond</keyword>
<dbReference type="PANTHER" id="PTHR14789:SF9">
    <property type="entry name" value="THROMBOMODULIN"/>
    <property type="match status" value="1"/>
</dbReference>
<name>A0A2G9RZT0_AQUCT</name>
<evidence type="ECO:0000313" key="20">
    <source>
        <dbReference type="EMBL" id="PIO33314.1"/>
    </source>
</evidence>
<feature type="compositionally biased region" description="Polar residues" evidence="17">
    <location>
        <begin position="17"/>
        <end position="27"/>
    </location>
</feature>
<evidence type="ECO:0000256" key="6">
    <source>
        <dbReference type="ARBA" id="ARBA00022729"/>
    </source>
</evidence>
<dbReference type="PROSITE" id="PS50026">
    <property type="entry name" value="EGF_3"/>
    <property type="match status" value="2"/>
</dbReference>
<dbReference type="Gene3D" id="2.160.20.10">
    <property type="entry name" value="Single-stranded right-handed beta-helix, Pectin lyase-like"/>
    <property type="match status" value="1"/>
</dbReference>
<dbReference type="Pfam" id="PF07546">
    <property type="entry name" value="EMI"/>
    <property type="match status" value="1"/>
</dbReference>
<dbReference type="GO" id="GO:0005576">
    <property type="term" value="C:extracellular region"/>
    <property type="evidence" value="ECO:0007669"/>
    <property type="project" value="UniProtKB-SubCell"/>
</dbReference>
<evidence type="ECO:0000256" key="17">
    <source>
        <dbReference type="SAM" id="MobiDB-lite"/>
    </source>
</evidence>
<accession>A0A2G9RZT0</accession>
<evidence type="ECO:0000256" key="9">
    <source>
        <dbReference type="ARBA" id="ARBA00022837"/>
    </source>
</evidence>
<keyword evidence="4 16" id="KW-0245">EGF-like domain</keyword>
<keyword evidence="12" id="KW-0472">Membrane</keyword>
<protein>
    <recommendedName>
        <fullName evidence="15">Epidermal growth factor-like protein 8</fullName>
    </recommendedName>
</protein>
<evidence type="ECO:0000256" key="11">
    <source>
        <dbReference type="ARBA" id="ARBA00023054"/>
    </source>
</evidence>
<evidence type="ECO:0000256" key="13">
    <source>
        <dbReference type="ARBA" id="ARBA00023157"/>
    </source>
</evidence>
<keyword evidence="7" id="KW-0430">Lectin</keyword>
<feature type="region of interest" description="Disordered" evidence="17">
    <location>
        <begin position="1"/>
        <end position="28"/>
    </location>
</feature>
<dbReference type="AlphaFoldDB" id="A0A2G9RZT0"/>
<dbReference type="InterPro" id="IPR000742">
    <property type="entry name" value="EGF"/>
</dbReference>
<keyword evidence="8" id="KW-0677">Repeat</keyword>
<dbReference type="GO" id="GO:0016020">
    <property type="term" value="C:membrane"/>
    <property type="evidence" value="ECO:0007669"/>
    <property type="project" value="UniProtKB-SubCell"/>
</dbReference>
<keyword evidence="21" id="KW-1185">Reference proteome</keyword>
<sequence>EKENVSRHVSVDGSGLRSESVSTCAGSQGSGVHYVQSAGFRSALCAEFRSGLCTECRVQECVMYRVQGSGVRYVQSSGVRYVQSAGFRSALCTECRVQGCTMHTVQGPGVCYVHSSGFRSALCTECRIQECVMYRVPNSGGSGVRYVQSAVFRSALCTECRVQECVMYRVQGSGVRYVQSAWVRSVLCTECRVQECVMYRVQSSGVHYVQSVGFRDALCTQYRVQGCVMYRVQGSGVHYVQSAGTFIGVCSRQVEKVPIVYNETFIQPVYQPYLTTCRGHRTCSTYRTVYSVAVRQVKKEVVQVKSVCCPGWKKKEPNSESCEEAVCRKPCQNGGTCIKPNMCRCPAAWGGRYCHVDIDECRRPSQYCPQICVNTRGGYRCECHAGYVLQEDGKSCIRDKTPPSVPAQQAEGKQRLCFIKVVVDPSIYPVK</sequence>
<feature type="domain" description="EGF-like" evidence="18">
    <location>
        <begin position="323"/>
        <end position="355"/>
    </location>
</feature>
<evidence type="ECO:0000259" key="19">
    <source>
        <dbReference type="PROSITE" id="PS51041"/>
    </source>
</evidence>
<dbReference type="PROSITE" id="PS51041">
    <property type="entry name" value="EMI"/>
    <property type="match status" value="1"/>
</dbReference>
<comment type="caution">
    <text evidence="16">Lacks conserved residue(s) required for the propagation of feature annotation.</text>
</comment>
<dbReference type="SUPFAM" id="SSF57196">
    <property type="entry name" value="EGF/Laminin"/>
    <property type="match status" value="2"/>
</dbReference>
<dbReference type="SMART" id="SM00181">
    <property type="entry name" value="EGF"/>
    <property type="match status" value="2"/>
</dbReference>
<evidence type="ECO:0000256" key="16">
    <source>
        <dbReference type="PROSITE-ProRule" id="PRU00076"/>
    </source>
</evidence>
<organism evidence="20 21">
    <name type="scientific">Aquarana catesbeiana</name>
    <name type="common">American bullfrog</name>
    <name type="synonym">Rana catesbeiana</name>
    <dbReference type="NCBI Taxonomy" id="8400"/>
    <lineage>
        <taxon>Eukaryota</taxon>
        <taxon>Metazoa</taxon>
        <taxon>Chordata</taxon>
        <taxon>Craniata</taxon>
        <taxon>Vertebrata</taxon>
        <taxon>Euteleostomi</taxon>
        <taxon>Amphibia</taxon>
        <taxon>Batrachia</taxon>
        <taxon>Anura</taxon>
        <taxon>Neobatrachia</taxon>
        <taxon>Ranoidea</taxon>
        <taxon>Ranidae</taxon>
        <taxon>Aquarana</taxon>
    </lineage>
</organism>
<keyword evidence="14" id="KW-0325">Glycoprotein</keyword>
<proteinExistence type="predicted"/>
<dbReference type="InterPro" id="IPR011050">
    <property type="entry name" value="Pectin_lyase_fold/virulence"/>
</dbReference>
<keyword evidence="3" id="KW-0964">Secreted</keyword>
<evidence type="ECO:0000256" key="1">
    <source>
        <dbReference type="ARBA" id="ARBA00004479"/>
    </source>
</evidence>
<evidence type="ECO:0000256" key="4">
    <source>
        <dbReference type="ARBA" id="ARBA00022536"/>
    </source>
</evidence>
<dbReference type="Proteomes" id="UP000228934">
    <property type="component" value="Unassembled WGS sequence"/>
</dbReference>
<dbReference type="Pfam" id="PF07645">
    <property type="entry name" value="EGF_CA"/>
    <property type="match status" value="1"/>
</dbReference>
<keyword evidence="11" id="KW-0175">Coiled coil</keyword>
<dbReference type="InterPro" id="IPR049883">
    <property type="entry name" value="NOTCH1_EGF-like"/>
</dbReference>
<evidence type="ECO:0000256" key="5">
    <source>
        <dbReference type="ARBA" id="ARBA00022692"/>
    </source>
</evidence>
<evidence type="ECO:0000256" key="7">
    <source>
        <dbReference type="ARBA" id="ARBA00022734"/>
    </source>
</evidence>
<feature type="disulfide bond" evidence="16">
    <location>
        <begin position="345"/>
        <end position="354"/>
    </location>
</feature>
<dbReference type="PROSITE" id="PS01186">
    <property type="entry name" value="EGF_2"/>
    <property type="match status" value="1"/>
</dbReference>
<keyword evidence="6" id="KW-0732">Signal</keyword>
<feature type="disulfide bond" evidence="16">
    <location>
        <begin position="327"/>
        <end position="337"/>
    </location>
</feature>
<evidence type="ECO:0000256" key="10">
    <source>
        <dbReference type="ARBA" id="ARBA00022989"/>
    </source>
</evidence>
<dbReference type="FunFam" id="2.10.25.10:FF:000010">
    <property type="entry name" value="Pro-epidermal growth factor"/>
    <property type="match status" value="1"/>
</dbReference>
<evidence type="ECO:0000256" key="3">
    <source>
        <dbReference type="ARBA" id="ARBA00022525"/>
    </source>
</evidence>